<evidence type="ECO:0000313" key="1">
    <source>
        <dbReference type="EMBL" id="CAE0115389.1"/>
    </source>
</evidence>
<sequence>MLSLFTAAPALRLAPPVMQVREQVREQVAFDGVNQIDTSEFRGVVEPTMAPNRFNPAEEWEFRHGSDRTSIGFQGGTGSGLGNDVSQGFKTGLATPADAFRHGSDRTSIGFQGGIGSGLGEQGSQVIAPTWANPEDEFRFGVNSKAIDCKGGL</sequence>
<gene>
    <name evidence="1" type="ORF">HERI1096_LOCUS16074</name>
</gene>
<name>A0A7S3AWB8_9EUKA</name>
<organism evidence="1">
    <name type="scientific">Haptolina ericina</name>
    <dbReference type="NCBI Taxonomy" id="156174"/>
    <lineage>
        <taxon>Eukaryota</taxon>
        <taxon>Haptista</taxon>
        <taxon>Haptophyta</taxon>
        <taxon>Prymnesiophyceae</taxon>
        <taxon>Prymnesiales</taxon>
        <taxon>Prymnesiaceae</taxon>
        <taxon>Haptolina</taxon>
    </lineage>
</organism>
<accession>A0A7S3AWB8</accession>
<dbReference type="AlphaFoldDB" id="A0A7S3AWB8"/>
<reference evidence="1" key="1">
    <citation type="submission" date="2021-01" db="EMBL/GenBank/DDBJ databases">
        <authorList>
            <person name="Corre E."/>
            <person name="Pelletier E."/>
            <person name="Niang G."/>
            <person name="Scheremetjew M."/>
            <person name="Finn R."/>
            <person name="Kale V."/>
            <person name="Holt S."/>
            <person name="Cochrane G."/>
            <person name="Meng A."/>
            <person name="Brown T."/>
            <person name="Cohen L."/>
        </authorList>
    </citation>
    <scope>NUCLEOTIDE SEQUENCE</scope>
    <source>
        <strain evidence="1">CCMP281</strain>
    </source>
</reference>
<dbReference type="EMBL" id="HBHX01028807">
    <property type="protein sequence ID" value="CAE0115389.1"/>
    <property type="molecule type" value="Transcribed_RNA"/>
</dbReference>
<proteinExistence type="predicted"/>
<protein>
    <submittedName>
        <fullName evidence="1">Uncharacterized protein</fullName>
    </submittedName>
</protein>